<keyword evidence="3" id="KW-1185">Reference proteome</keyword>
<protein>
    <recommendedName>
        <fullName evidence="1">F-box domain-containing protein</fullName>
    </recommendedName>
</protein>
<dbReference type="EMBL" id="JAUUTY010000537">
    <property type="protein sequence ID" value="KAK1600918.1"/>
    <property type="molecule type" value="Genomic_DNA"/>
</dbReference>
<dbReference type="Proteomes" id="UP001231189">
    <property type="component" value="Unassembled WGS sequence"/>
</dbReference>
<name>A0AAD8VD79_LOLMU</name>
<feature type="domain" description="F-box" evidence="1">
    <location>
        <begin position="19"/>
        <end position="67"/>
    </location>
</feature>
<dbReference type="Pfam" id="PF00646">
    <property type="entry name" value="F-box"/>
    <property type="match status" value="1"/>
</dbReference>
<organism evidence="2 3">
    <name type="scientific">Lolium multiflorum</name>
    <name type="common">Italian ryegrass</name>
    <name type="synonym">Lolium perenne subsp. multiflorum</name>
    <dbReference type="NCBI Taxonomy" id="4521"/>
    <lineage>
        <taxon>Eukaryota</taxon>
        <taxon>Viridiplantae</taxon>
        <taxon>Streptophyta</taxon>
        <taxon>Embryophyta</taxon>
        <taxon>Tracheophyta</taxon>
        <taxon>Spermatophyta</taxon>
        <taxon>Magnoliopsida</taxon>
        <taxon>Liliopsida</taxon>
        <taxon>Poales</taxon>
        <taxon>Poaceae</taxon>
        <taxon>BOP clade</taxon>
        <taxon>Pooideae</taxon>
        <taxon>Poodae</taxon>
        <taxon>Poeae</taxon>
        <taxon>Poeae Chloroplast Group 2 (Poeae type)</taxon>
        <taxon>Loliodinae</taxon>
        <taxon>Loliinae</taxon>
        <taxon>Lolium</taxon>
    </lineage>
</organism>
<dbReference type="PANTHER" id="PTHR34223:SF64">
    <property type="entry name" value="OS11G0201299 PROTEIN"/>
    <property type="match status" value="1"/>
</dbReference>
<dbReference type="CDD" id="cd22160">
    <property type="entry name" value="F-box_AtFBL13-like"/>
    <property type="match status" value="1"/>
</dbReference>
<gene>
    <name evidence="2" type="ORF">QYE76_007837</name>
</gene>
<proteinExistence type="predicted"/>
<evidence type="ECO:0000313" key="3">
    <source>
        <dbReference type="Proteomes" id="UP001231189"/>
    </source>
</evidence>
<dbReference type="InterPro" id="IPR036047">
    <property type="entry name" value="F-box-like_dom_sf"/>
</dbReference>
<dbReference type="PROSITE" id="PS50181">
    <property type="entry name" value="FBOX"/>
    <property type="match status" value="1"/>
</dbReference>
<evidence type="ECO:0000313" key="2">
    <source>
        <dbReference type="EMBL" id="KAK1600918.1"/>
    </source>
</evidence>
<reference evidence="2" key="1">
    <citation type="submission" date="2023-07" db="EMBL/GenBank/DDBJ databases">
        <title>A chromosome-level genome assembly of Lolium multiflorum.</title>
        <authorList>
            <person name="Chen Y."/>
            <person name="Copetti D."/>
            <person name="Kolliker R."/>
            <person name="Studer B."/>
        </authorList>
    </citation>
    <scope>NUCLEOTIDE SEQUENCE</scope>
    <source>
        <strain evidence="2">02402/16</strain>
        <tissue evidence="2">Leaf</tissue>
    </source>
</reference>
<dbReference type="SUPFAM" id="SSF52047">
    <property type="entry name" value="RNI-like"/>
    <property type="match status" value="1"/>
</dbReference>
<evidence type="ECO:0000259" key="1">
    <source>
        <dbReference type="PROSITE" id="PS50181"/>
    </source>
</evidence>
<sequence>MAETSQGAGIKKASPAGSDDRIGALPDALLQQILSSLPSRDAVRTCVLATRWRNLWKSVPSLRINTAGERYGSAHALSKFVNHLLLLRDRTPLHECEINSHDSYHDANEAFRYIELWLRYAVSCQVRVLRVDVRQDRRLCLSDVPLLSDYLTRLEVSFIEVRGHFLDFSSCPALKVLKLKHCVIKAEMISSQSLTHLIICDADFCSNGRTRISAPSLITLQLGEFAGYTPLLEPMPSLVRAFLRFEENCDDYCENDNYFGDCDSESCDGCSYSKFYDKDDCVLLKGLSGTVNLELISPSYLFIGRMDFKWRVMFSQLKTLLLSDWCVAADFSGLIYFVQHSPILERLTLQLECYEEKITIKKEESYNPRSRFMVSEHLKVVEINCRKEDETIHHIVKILGTHGVPPECINIKSNFCGLVRFSFE</sequence>
<dbReference type="InterPro" id="IPR053197">
    <property type="entry name" value="F-box_SCFL_complex_component"/>
</dbReference>
<dbReference type="SUPFAM" id="SSF81383">
    <property type="entry name" value="F-box domain"/>
    <property type="match status" value="1"/>
</dbReference>
<dbReference type="PANTHER" id="PTHR34223">
    <property type="entry name" value="OS11G0201299 PROTEIN"/>
    <property type="match status" value="1"/>
</dbReference>
<dbReference type="Gene3D" id="1.20.1280.50">
    <property type="match status" value="1"/>
</dbReference>
<accession>A0AAD8VD79</accession>
<comment type="caution">
    <text evidence="2">The sequence shown here is derived from an EMBL/GenBank/DDBJ whole genome shotgun (WGS) entry which is preliminary data.</text>
</comment>
<dbReference type="AlphaFoldDB" id="A0AAD8VD79"/>
<dbReference type="InterPro" id="IPR053781">
    <property type="entry name" value="F-box_AtFBL13-like"/>
</dbReference>
<dbReference type="InterPro" id="IPR001810">
    <property type="entry name" value="F-box_dom"/>
</dbReference>